<dbReference type="RefSeq" id="WP_343863593.1">
    <property type="nucleotide sequence ID" value="NZ_BAAACX010000016.1"/>
</dbReference>
<name>A0ABN0YNY3_9BACL</name>
<feature type="chain" id="PRO_5047473677" description="Acid shock protein" evidence="2">
    <location>
        <begin position="24"/>
        <end position="81"/>
    </location>
</feature>
<feature type="signal peptide" evidence="2">
    <location>
        <begin position="1"/>
        <end position="23"/>
    </location>
</feature>
<reference evidence="3 4" key="1">
    <citation type="journal article" date="2019" name="Int. J. Syst. Evol. Microbiol.">
        <title>The Global Catalogue of Microorganisms (GCM) 10K type strain sequencing project: providing services to taxonomists for standard genome sequencing and annotation.</title>
        <authorList>
            <consortium name="The Broad Institute Genomics Platform"/>
            <consortium name="The Broad Institute Genome Sequencing Center for Infectious Disease"/>
            <person name="Wu L."/>
            <person name="Ma J."/>
        </authorList>
    </citation>
    <scope>NUCLEOTIDE SEQUENCE [LARGE SCALE GENOMIC DNA]</scope>
    <source>
        <strain evidence="3 4">JCM 12774</strain>
    </source>
</reference>
<accession>A0ABN0YNY3</accession>
<organism evidence="3 4">
    <name type="scientific">Paenibacillus motobuensis</name>
    <dbReference type="NCBI Taxonomy" id="295324"/>
    <lineage>
        <taxon>Bacteria</taxon>
        <taxon>Bacillati</taxon>
        <taxon>Bacillota</taxon>
        <taxon>Bacilli</taxon>
        <taxon>Bacillales</taxon>
        <taxon>Paenibacillaceae</taxon>
        <taxon>Paenibacillus</taxon>
    </lineage>
</organism>
<comment type="caution">
    <text evidence="3">The sequence shown here is derived from an EMBL/GenBank/DDBJ whole genome shotgun (WGS) entry which is preliminary data.</text>
</comment>
<evidence type="ECO:0000256" key="1">
    <source>
        <dbReference type="SAM" id="MobiDB-lite"/>
    </source>
</evidence>
<evidence type="ECO:0008006" key="5">
    <source>
        <dbReference type="Google" id="ProtNLM"/>
    </source>
</evidence>
<keyword evidence="4" id="KW-1185">Reference proteome</keyword>
<sequence>MKKLSSVLLSATLLLSFASAVGAAPAHQTKAYEHKMHTKSMHKEKTGKHKVHAKSHKAKRIKTKATEMPRSGFGGASEQTE</sequence>
<proteinExistence type="predicted"/>
<feature type="compositionally biased region" description="Basic residues" evidence="1">
    <location>
        <begin position="36"/>
        <end position="63"/>
    </location>
</feature>
<gene>
    <name evidence="3" type="ORF">GCM10008933_37110</name>
</gene>
<evidence type="ECO:0000256" key="2">
    <source>
        <dbReference type="SAM" id="SignalP"/>
    </source>
</evidence>
<evidence type="ECO:0000313" key="3">
    <source>
        <dbReference type="EMBL" id="GAA0403245.1"/>
    </source>
</evidence>
<evidence type="ECO:0000313" key="4">
    <source>
        <dbReference type="Proteomes" id="UP001500340"/>
    </source>
</evidence>
<keyword evidence="2" id="KW-0732">Signal</keyword>
<protein>
    <recommendedName>
        <fullName evidence="5">Acid shock protein</fullName>
    </recommendedName>
</protein>
<dbReference type="Proteomes" id="UP001500340">
    <property type="component" value="Unassembled WGS sequence"/>
</dbReference>
<feature type="region of interest" description="Disordered" evidence="1">
    <location>
        <begin position="34"/>
        <end position="81"/>
    </location>
</feature>
<dbReference type="EMBL" id="BAAACX010000016">
    <property type="protein sequence ID" value="GAA0403245.1"/>
    <property type="molecule type" value="Genomic_DNA"/>
</dbReference>